<evidence type="ECO:0000313" key="2">
    <source>
        <dbReference type="Proteomes" id="UP000607653"/>
    </source>
</evidence>
<dbReference type="EMBL" id="DUZY01000005">
    <property type="protein sequence ID" value="DAD40177.1"/>
    <property type="molecule type" value="Genomic_DNA"/>
</dbReference>
<sequence>MSDSERFSLGTIGALSLLVVSSVSIVICNKALISSLGFTFNEATDLN</sequence>
<proteinExistence type="predicted"/>
<dbReference type="AlphaFoldDB" id="A0A822Z5Q2"/>
<comment type="caution">
    <text evidence="1">The sequence shown here is derived from an EMBL/GenBank/DDBJ whole genome shotgun (WGS) entry which is preliminary data.</text>
</comment>
<gene>
    <name evidence="1" type="ORF">HUJ06_014500</name>
</gene>
<organism evidence="1 2">
    <name type="scientific">Nelumbo nucifera</name>
    <name type="common">Sacred lotus</name>
    <dbReference type="NCBI Taxonomy" id="4432"/>
    <lineage>
        <taxon>Eukaryota</taxon>
        <taxon>Viridiplantae</taxon>
        <taxon>Streptophyta</taxon>
        <taxon>Embryophyta</taxon>
        <taxon>Tracheophyta</taxon>
        <taxon>Spermatophyta</taxon>
        <taxon>Magnoliopsida</taxon>
        <taxon>Proteales</taxon>
        <taxon>Nelumbonaceae</taxon>
        <taxon>Nelumbo</taxon>
    </lineage>
</organism>
<evidence type="ECO:0000313" key="1">
    <source>
        <dbReference type="EMBL" id="DAD40177.1"/>
    </source>
</evidence>
<name>A0A822Z5Q2_NELNU</name>
<protein>
    <submittedName>
        <fullName evidence="1">Uncharacterized protein</fullName>
    </submittedName>
</protein>
<reference evidence="1 2" key="1">
    <citation type="journal article" date="2020" name="Mol. Biol. Evol.">
        <title>Distinct Expression and Methylation Patterns for Genes with Different Fates following a Single Whole-Genome Duplication in Flowering Plants.</title>
        <authorList>
            <person name="Shi T."/>
            <person name="Rahmani R.S."/>
            <person name="Gugger P.F."/>
            <person name="Wang M."/>
            <person name="Li H."/>
            <person name="Zhang Y."/>
            <person name="Li Z."/>
            <person name="Wang Q."/>
            <person name="Van de Peer Y."/>
            <person name="Marchal K."/>
            <person name="Chen J."/>
        </authorList>
    </citation>
    <scope>NUCLEOTIDE SEQUENCE [LARGE SCALE GENOMIC DNA]</scope>
    <source>
        <tissue evidence="1">Leaf</tissue>
    </source>
</reference>
<accession>A0A822Z5Q2</accession>
<dbReference type="Proteomes" id="UP000607653">
    <property type="component" value="Unassembled WGS sequence"/>
</dbReference>
<keyword evidence="2" id="KW-1185">Reference proteome</keyword>